<dbReference type="InterPro" id="IPR012147">
    <property type="entry name" value="P_Ac_Bu_trans"/>
</dbReference>
<dbReference type="EMBL" id="CP123443">
    <property type="protein sequence ID" value="WGK69676.1"/>
    <property type="molecule type" value="Genomic_DNA"/>
</dbReference>
<dbReference type="PIRSF" id="PIRSF000428">
    <property type="entry name" value="P_Ac_trans"/>
    <property type="match status" value="1"/>
</dbReference>
<comment type="similarity">
    <text evidence="3">Belongs to the phosphate acetyltransferase and butyryltransferase family.</text>
</comment>
<comment type="catalytic activity">
    <reaction evidence="1">
        <text>acetyl-CoA + phosphate = acetyl phosphate + CoA</text>
        <dbReference type="Rhea" id="RHEA:19521"/>
        <dbReference type="ChEBI" id="CHEBI:22191"/>
        <dbReference type="ChEBI" id="CHEBI:43474"/>
        <dbReference type="ChEBI" id="CHEBI:57287"/>
        <dbReference type="ChEBI" id="CHEBI:57288"/>
        <dbReference type="EC" id="2.3.1.8"/>
    </reaction>
</comment>
<keyword evidence="6 10" id="KW-0808">Transferase</keyword>
<dbReference type="InterPro" id="IPR002505">
    <property type="entry name" value="PTA_PTB"/>
</dbReference>
<keyword evidence="11" id="KW-1185">Reference proteome</keyword>
<evidence type="ECO:0000313" key="10">
    <source>
        <dbReference type="EMBL" id="WGK69676.1"/>
    </source>
</evidence>
<dbReference type="InterPro" id="IPR042112">
    <property type="entry name" value="P_AcTrfase_dom2"/>
</dbReference>
<dbReference type="InterPro" id="IPR004614">
    <property type="entry name" value="P_AcTrfase"/>
</dbReference>
<dbReference type="NCBIfam" id="TIGR00651">
    <property type="entry name" value="pta"/>
    <property type="match status" value="1"/>
</dbReference>
<evidence type="ECO:0000259" key="9">
    <source>
        <dbReference type="Pfam" id="PF01515"/>
    </source>
</evidence>
<dbReference type="PANTHER" id="PTHR43356:SF3">
    <property type="entry name" value="PHOSPHATE ACETYLTRANSFERASE"/>
    <property type="match status" value="1"/>
</dbReference>
<dbReference type="PANTHER" id="PTHR43356">
    <property type="entry name" value="PHOSPHATE ACETYLTRANSFERASE"/>
    <property type="match status" value="1"/>
</dbReference>
<dbReference type="Gene3D" id="3.40.50.10950">
    <property type="match status" value="1"/>
</dbReference>
<reference evidence="10 11" key="1">
    <citation type="submission" date="2023-04" db="EMBL/GenBank/DDBJ databases">
        <title>Spirochaete genome identified in red abalone sample constitutes a novel genus.</title>
        <authorList>
            <person name="Sharma S.P."/>
            <person name="Purcell C.M."/>
            <person name="Hyde J.R."/>
            <person name="Severin A.J."/>
        </authorList>
    </citation>
    <scope>NUCLEOTIDE SEQUENCE [LARGE SCALE GENOMIC DNA]</scope>
    <source>
        <strain evidence="10 11">SP-2023</strain>
    </source>
</reference>
<evidence type="ECO:0000313" key="11">
    <source>
        <dbReference type="Proteomes" id="UP001228690"/>
    </source>
</evidence>
<dbReference type="InterPro" id="IPR050500">
    <property type="entry name" value="Phos_Acetyltrans/Butyryltrans"/>
</dbReference>
<evidence type="ECO:0000256" key="5">
    <source>
        <dbReference type="ARBA" id="ARBA00021528"/>
    </source>
</evidence>
<evidence type="ECO:0000256" key="4">
    <source>
        <dbReference type="ARBA" id="ARBA00012707"/>
    </source>
</evidence>
<dbReference type="GO" id="GO:0008959">
    <property type="term" value="F:phosphate acetyltransferase activity"/>
    <property type="evidence" value="ECO:0007669"/>
    <property type="project" value="UniProtKB-EC"/>
</dbReference>
<evidence type="ECO:0000256" key="6">
    <source>
        <dbReference type="ARBA" id="ARBA00022679"/>
    </source>
</evidence>
<sequence>MTSFTERMRAQARSLQKCLVLPEGTDLRTLQAGRILLDEKLVKELVILGVEDDIRALAGGNGVDLRGIRLLNPEQSSEFADYAAEFYELRKKKNISEAEAAAAMRNPLNYGAMMVRKGAGDALVAGADNSTANVLRAGFTIIKTAPGVKTASSCFVMDFSTQPEPLGGRNWGVDGLMIFADCATIPNPGAEELAELSLQSAESCRVFLGVEPVVAMLSFSTKGSAKHENVDKVVQALELVRAKAPDLKVDGELQLDAAIVAAVGEKKAPGSPVPGKANVLVFPDLQSGNIGYKLVQRFAGAQAYGPFLQGFAQPISDLSRGCSVEDIVNTAAVTLTQ</sequence>
<evidence type="ECO:0000256" key="3">
    <source>
        <dbReference type="ARBA" id="ARBA00005656"/>
    </source>
</evidence>
<dbReference type="SUPFAM" id="SSF53659">
    <property type="entry name" value="Isocitrate/Isopropylmalate dehydrogenase-like"/>
    <property type="match status" value="1"/>
</dbReference>
<feature type="domain" description="Phosphate acetyl/butaryl transferase" evidence="9">
    <location>
        <begin position="3"/>
        <end position="334"/>
    </location>
</feature>
<evidence type="ECO:0000256" key="1">
    <source>
        <dbReference type="ARBA" id="ARBA00000705"/>
    </source>
</evidence>
<dbReference type="InterPro" id="IPR042113">
    <property type="entry name" value="P_AcTrfase_dom1"/>
</dbReference>
<dbReference type="NCBIfam" id="NF007233">
    <property type="entry name" value="PRK09653.1"/>
    <property type="match status" value="1"/>
</dbReference>
<gene>
    <name evidence="10" type="primary">pta</name>
    <name evidence="10" type="ORF">P0082_02090</name>
</gene>
<dbReference type="RefSeq" id="WP_326927862.1">
    <property type="nucleotide sequence ID" value="NZ_CP123443.1"/>
</dbReference>
<evidence type="ECO:0000256" key="8">
    <source>
        <dbReference type="ARBA" id="ARBA00031108"/>
    </source>
</evidence>
<organism evidence="10 11">
    <name type="scientific">Candidatus Haliotispira prima</name>
    <dbReference type="NCBI Taxonomy" id="3034016"/>
    <lineage>
        <taxon>Bacteria</taxon>
        <taxon>Pseudomonadati</taxon>
        <taxon>Spirochaetota</taxon>
        <taxon>Spirochaetia</taxon>
        <taxon>Spirochaetales</taxon>
        <taxon>Spirochaetaceae</taxon>
        <taxon>Candidatus Haliotispira</taxon>
    </lineage>
</organism>
<dbReference type="EC" id="2.3.1.8" evidence="4"/>
<keyword evidence="7 10" id="KW-0012">Acyltransferase</keyword>
<dbReference type="Pfam" id="PF01515">
    <property type="entry name" value="PTA_PTB"/>
    <property type="match status" value="1"/>
</dbReference>
<name>A0ABY8MIC2_9SPIO</name>
<evidence type="ECO:0000256" key="2">
    <source>
        <dbReference type="ARBA" id="ARBA00004989"/>
    </source>
</evidence>
<evidence type="ECO:0000256" key="7">
    <source>
        <dbReference type="ARBA" id="ARBA00023315"/>
    </source>
</evidence>
<accession>A0ABY8MIC2</accession>
<protein>
    <recommendedName>
        <fullName evidence="5">Phosphate acetyltransferase</fullName>
        <ecNumber evidence="4">2.3.1.8</ecNumber>
    </recommendedName>
    <alternativeName>
        <fullName evidence="8">Phosphotransacetylase</fullName>
    </alternativeName>
</protein>
<comment type="pathway">
    <text evidence="2">Metabolic intermediate biosynthesis; acetyl-CoA biosynthesis; acetyl-CoA from acetate: step 2/2.</text>
</comment>
<dbReference type="Proteomes" id="UP001228690">
    <property type="component" value="Chromosome"/>
</dbReference>
<dbReference type="Gene3D" id="3.40.50.10750">
    <property type="entry name" value="Isocitrate/Isopropylmalate dehydrogenase-like"/>
    <property type="match status" value="1"/>
</dbReference>
<proteinExistence type="inferred from homology"/>